<protein>
    <recommendedName>
        <fullName evidence="4">DUF2142 domain-containing protein</fullName>
    </recommendedName>
</protein>
<evidence type="ECO:0008006" key="4">
    <source>
        <dbReference type="Google" id="ProtNLM"/>
    </source>
</evidence>
<dbReference type="InterPro" id="IPR018674">
    <property type="entry name" value="DUF2142_membrane"/>
</dbReference>
<dbReference type="EMBL" id="BJYZ01000010">
    <property type="protein sequence ID" value="GEO38385.1"/>
    <property type="molecule type" value="Genomic_DNA"/>
</dbReference>
<evidence type="ECO:0000256" key="1">
    <source>
        <dbReference type="SAM" id="Phobius"/>
    </source>
</evidence>
<feature type="transmembrane region" description="Helical" evidence="1">
    <location>
        <begin position="429"/>
        <end position="447"/>
    </location>
</feature>
<feature type="transmembrane region" description="Helical" evidence="1">
    <location>
        <begin position="244"/>
        <end position="270"/>
    </location>
</feature>
<keyword evidence="3" id="KW-1185">Reference proteome</keyword>
<keyword evidence="1" id="KW-0812">Transmembrane</keyword>
<feature type="transmembrane region" description="Helical" evidence="1">
    <location>
        <begin position="282"/>
        <end position="303"/>
    </location>
</feature>
<dbReference type="Pfam" id="PF09913">
    <property type="entry name" value="DUF2142"/>
    <property type="match status" value="1"/>
</dbReference>
<dbReference type="RefSeq" id="WP_044428059.1">
    <property type="nucleotide sequence ID" value="NZ_BJYZ01000010.1"/>
</dbReference>
<comment type="caution">
    <text evidence="2">The sequence shown here is derived from an EMBL/GenBank/DDBJ whole genome shotgun (WGS) entry which is preliminary data.</text>
</comment>
<feature type="transmembrane region" description="Helical" evidence="1">
    <location>
        <begin position="29"/>
        <end position="52"/>
    </location>
</feature>
<keyword evidence="1" id="KW-0472">Membrane</keyword>
<sequence>MAAEASFLHALSQSDLFDGFHRRQGLDGLLPGLLTVAGLAALWFTVCLMTLVMPPFQNPDEPAHFLRAEQISRGHPIGYRYSEFRSGGATEIGIRAAYGPFSPVFSNRENKFTSGMLAQAGMAHWSGELVEQHFPNTAVYPPFFYLPSAIGILIGKAAGLSIVDTLYLSRLLSGLCSMALGTAGTLLAGRAAPLLLAVLALPMGLSLMASVSQDGPMIGLAALAAAISVRMVQNGAPPFRHAVAVLTLALALIATARPPYAAFALLPLVLPGVAPAARRLSALTIFGLTAAWAGLAAVMAQVVMERSDVMPDAVLQVRLLLDDPYRIVSVAFATLSGRGFGYLNEFVGQLGWLDVGIPRWFHKLAWIVLAAGLLGGLSQAGRCPQNSRWSWIAVAIIALGGSAAGIFGIQYLTWTAPGDVMVDGVQGRYFLVPALLLATLPPAVAISGDRTTGLARLSWLVVTAFPLVTSPVMVWQVLSRYYLQS</sequence>
<keyword evidence="1" id="KW-1133">Transmembrane helix</keyword>
<dbReference type="Proteomes" id="UP000321523">
    <property type="component" value="Unassembled WGS sequence"/>
</dbReference>
<accession>A0A512DPH3</accession>
<reference evidence="2 3" key="1">
    <citation type="submission" date="2019-07" db="EMBL/GenBank/DDBJ databases">
        <title>Whole genome shotgun sequence of Skermanella aerolata NBRC 106429.</title>
        <authorList>
            <person name="Hosoyama A."/>
            <person name="Uohara A."/>
            <person name="Ohji S."/>
            <person name="Ichikawa N."/>
        </authorList>
    </citation>
    <scope>NUCLEOTIDE SEQUENCE [LARGE SCALE GENOMIC DNA]</scope>
    <source>
        <strain evidence="2 3">NBRC 106429</strain>
    </source>
</reference>
<feature type="transmembrane region" description="Helical" evidence="1">
    <location>
        <begin position="215"/>
        <end position="232"/>
    </location>
</feature>
<proteinExistence type="predicted"/>
<gene>
    <name evidence="2" type="ORF">SAE02_25330</name>
</gene>
<organism evidence="2 3">
    <name type="scientific">Skermanella aerolata</name>
    <dbReference type="NCBI Taxonomy" id="393310"/>
    <lineage>
        <taxon>Bacteria</taxon>
        <taxon>Pseudomonadati</taxon>
        <taxon>Pseudomonadota</taxon>
        <taxon>Alphaproteobacteria</taxon>
        <taxon>Rhodospirillales</taxon>
        <taxon>Azospirillaceae</taxon>
        <taxon>Skermanella</taxon>
    </lineage>
</organism>
<feature type="transmembrane region" description="Helical" evidence="1">
    <location>
        <begin position="179"/>
        <end position="203"/>
    </location>
</feature>
<evidence type="ECO:0000313" key="3">
    <source>
        <dbReference type="Proteomes" id="UP000321523"/>
    </source>
</evidence>
<name>A0A512DPH3_9PROT</name>
<feature type="transmembrane region" description="Helical" evidence="1">
    <location>
        <begin position="144"/>
        <end position="167"/>
    </location>
</feature>
<feature type="transmembrane region" description="Helical" evidence="1">
    <location>
        <begin position="459"/>
        <end position="478"/>
    </location>
</feature>
<feature type="transmembrane region" description="Helical" evidence="1">
    <location>
        <begin position="389"/>
        <end position="409"/>
    </location>
</feature>
<dbReference type="AlphaFoldDB" id="A0A512DPH3"/>
<evidence type="ECO:0000313" key="2">
    <source>
        <dbReference type="EMBL" id="GEO38385.1"/>
    </source>
</evidence>